<keyword evidence="3" id="KW-1185">Reference proteome</keyword>
<sequence length="119" mass="12174">MFNTKALFTASFIAATMVAAALGKAQAVLYASDNCSGDDHSGTIGMSRGVCHSTYFTYSPSGGAGSAGYANSVAFYTDGADEQYGYYTDTNCQDETEASDGSTGCVGLASGVKSFMKTA</sequence>
<feature type="signal peptide" evidence="1">
    <location>
        <begin position="1"/>
        <end position="27"/>
    </location>
</feature>
<gene>
    <name evidence="2" type="ORF">B0H16DRAFT_1716625</name>
</gene>
<organism evidence="2 3">
    <name type="scientific">Mycena metata</name>
    <dbReference type="NCBI Taxonomy" id="1033252"/>
    <lineage>
        <taxon>Eukaryota</taxon>
        <taxon>Fungi</taxon>
        <taxon>Dikarya</taxon>
        <taxon>Basidiomycota</taxon>
        <taxon>Agaricomycotina</taxon>
        <taxon>Agaricomycetes</taxon>
        <taxon>Agaricomycetidae</taxon>
        <taxon>Agaricales</taxon>
        <taxon>Marasmiineae</taxon>
        <taxon>Mycenaceae</taxon>
        <taxon>Mycena</taxon>
    </lineage>
</organism>
<dbReference type="AlphaFoldDB" id="A0AAD7JPI3"/>
<name>A0AAD7JPI3_9AGAR</name>
<dbReference type="Proteomes" id="UP001215598">
    <property type="component" value="Unassembled WGS sequence"/>
</dbReference>
<evidence type="ECO:0000313" key="3">
    <source>
        <dbReference type="Proteomes" id="UP001215598"/>
    </source>
</evidence>
<accession>A0AAD7JPI3</accession>
<reference evidence="2" key="1">
    <citation type="submission" date="2023-03" db="EMBL/GenBank/DDBJ databases">
        <title>Massive genome expansion in bonnet fungi (Mycena s.s.) driven by repeated elements and novel gene families across ecological guilds.</title>
        <authorList>
            <consortium name="Lawrence Berkeley National Laboratory"/>
            <person name="Harder C.B."/>
            <person name="Miyauchi S."/>
            <person name="Viragh M."/>
            <person name="Kuo A."/>
            <person name="Thoen E."/>
            <person name="Andreopoulos B."/>
            <person name="Lu D."/>
            <person name="Skrede I."/>
            <person name="Drula E."/>
            <person name="Henrissat B."/>
            <person name="Morin E."/>
            <person name="Kohler A."/>
            <person name="Barry K."/>
            <person name="LaButti K."/>
            <person name="Morin E."/>
            <person name="Salamov A."/>
            <person name="Lipzen A."/>
            <person name="Mereny Z."/>
            <person name="Hegedus B."/>
            <person name="Baldrian P."/>
            <person name="Stursova M."/>
            <person name="Weitz H."/>
            <person name="Taylor A."/>
            <person name="Grigoriev I.V."/>
            <person name="Nagy L.G."/>
            <person name="Martin F."/>
            <person name="Kauserud H."/>
        </authorList>
    </citation>
    <scope>NUCLEOTIDE SEQUENCE</scope>
    <source>
        <strain evidence="2">CBHHK182m</strain>
    </source>
</reference>
<keyword evidence="1" id="KW-0732">Signal</keyword>
<dbReference type="EMBL" id="JARKIB010000021">
    <property type="protein sequence ID" value="KAJ7767705.1"/>
    <property type="molecule type" value="Genomic_DNA"/>
</dbReference>
<feature type="chain" id="PRO_5042267871" evidence="1">
    <location>
        <begin position="28"/>
        <end position="119"/>
    </location>
</feature>
<protein>
    <submittedName>
        <fullName evidence="2">Uncharacterized protein</fullName>
    </submittedName>
</protein>
<proteinExistence type="predicted"/>
<evidence type="ECO:0000256" key="1">
    <source>
        <dbReference type="SAM" id="SignalP"/>
    </source>
</evidence>
<evidence type="ECO:0000313" key="2">
    <source>
        <dbReference type="EMBL" id="KAJ7767705.1"/>
    </source>
</evidence>
<comment type="caution">
    <text evidence="2">The sequence shown here is derived from an EMBL/GenBank/DDBJ whole genome shotgun (WGS) entry which is preliminary data.</text>
</comment>